<protein>
    <submittedName>
        <fullName evidence="2">Uncharacterized protein</fullName>
    </submittedName>
</protein>
<dbReference type="OrthoDB" id="5658678at2759"/>
<evidence type="ECO:0000313" key="2">
    <source>
        <dbReference type="EMBL" id="OMJ25669.1"/>
    </source>
</evidence>
<feature type="compositionally biased region" description="Basic and acidic residues" evidence="1">
    <location>
        <begin position="561"/>
        <end position="572"/>
    </location>
</feature>
<dbReference type="AlphaFoldDB" id="A0A1R1YFJ5"/>
<accession>A0A1R1YFJ5</accession>
<name>A0A1R1YFJ5_9FUNG</name>
<feature type="region of interest" description="Disordered" evidence="1">
    <location>
        <begin position="1"/>
        <end position="22"/>
    </location>
</feature>
<comment type="caution">
    <text evidence="2">The sequence shown here is derived from an EMBL/GenBank/DDBJ whole genome shotgun (WGS) entry which is preliminary data.</text>
</comment>
<gene>
    <name evidence="2" type="ORF">AYI70_g736</name>
</gene>
<dbReference type="Proteomes" id="UP000187283">
    <property type="component" value="Unassembled WGS sequence"/>
</dbReference>
<proteinExistence type="predicted"/>
<sequence length="1085" mass="122576">MAMTNHVNEDSDYSDSESLNKTPRNLFPHQSLFNYFDDSIHKSPQISLIPPPENFKNSELNNSSDFDSDQEIEPTQLINWQLTNSIDEKISFETPNLKSKSTSSLKSENSFTNSKIDSLEAPFNNSIENENSLFLKPTPQNNSKFDTRSLFHSHNNIIRLSQNAFTPSSKSLNYNLDQPQNKNNFMQPLSNNGNEISQLDDSDSEVIEQTQLPLNSKTPVSKFKNFPDSFPFDKVCAKNDNLFNPELSTNSATNNSKKSVSFEILNDDNFTAFPQSTIDSSQIIGSPPKLIASNIPISLSNEIYPDDCNSLVQETQLLPPQPYIDHMHHDHNINSSPMSNNFHDLKTCTLSSNEVYSRKTKNLNINLSQFESFSEQVNLNKMEIDLNGSIDVVNETQFTTSTNFPAKITDTTYLNAKNNTPSTINILEKNHLIKPRIPETQYIDFDTVNDSQINFINDSNTSNFFQKSQPPCDSPKIDPDSQSIFIDPSNKCESIINSSTSDLNADDEFLHISGTRSSEIKTNSKNANNTPIHILSNSTILFEKEHIMDDNNYSTQTPVDGKSKNNESSDRNTIEKIPLLNFDANRITPKFYNTIPDKNSTLKNIQPSGNDIIIDKFKNSITKNKIKSSSKYKYIPMPKSKQKSRFSKKFGFSLEFDDDTDCANVSRTISKNPNSDFKSIHSAFTNNDIDLKNSGLGHKYDQQSKNLSGEIDLSENSFRNDRLNSDFSNSFGFNFPENINSNSDPAKGKSLSNKADLFAEINGSLTKVSTVLFQTPKSTLPNTRDSPSISNPDIENDFCLDMTTPISINRNTIEHNTKTPKSNNLKTDNIKWIWYAVSGNNSNLVPILLVPEFISHTSPFKIDNNNSPLIVTSGKKKIRHNYKHGISITANDRVSKISTKDSLPSISKNVGIGDRIWTTRKRKRTAETGVIVEIIRPLDFSYDFFDTKNKLPKNKIPAFSIQFDKDNEIQPVLSNKIHTTHALLGLPSTPLKTLIFQSPNSSSKKTFSGKQKNNLILKHQDSPNINQFFVKTPSKTRLGKSRSKKNVHSLGHYISCNVFTDVYKIFFKKRDYMPAIKFVWHLRAD</sequence>
<feature type="region of interest" description="Disordered" evidence="1">
    <location>
        <begin position="553"/>
        <end position="572"/>
    </location>
</feature>
<feature type="region of interest" description="Disordered" evidence="1">
    <location>
        <begin position="44"/>
        <end position="68"/>
    </location>
</feature>
<keyword evidence="3" id="KW-1185">Reference proteome</keyword>
<evidence type="ECO:0000313" key="3">
    <source>
        <dbReference type="Proteomes" id="UP000187283"/>
    </source>
</evidence>
<reference evidence="2 3" key="1">
    <citation type="submission" date="2017-01" db="EMBL/GenBank/DDBJ databases">
        <authorList>
            <person name="Mah S.A."/>
            <person name="Swanson W.J."/>
            <person name="Moy G.W."/>
            <person name="Vacquier V.D."/>
        </authorList>
    </citation>
    <scope>NUCLEOTIDE SEQUENCE [LARGE SCALE GENOMIC DNA]</scope>
    <source>
        <strain evidence="2 3">GSMNP</strain>
    </source>
</reference>
<organism evidence="2 3">
    <name type="scientific">Smittium culicis</name>
    <dbReference type="NCBI Taxonomy" id="133412"/>
    <lineage>
        <taxon>Eukaryota</taxon>
        <taxon>Fungi</taxon>
        <taxon>Fungi incertae sedis</taxon>
        <taxon>Zoopagomycota</taxon>
        <taxon>Kickxellomycotina</taxon>
        <taxon>Harpellomycetes</taxon>
        <taxon>Harpellales</taxon>
        <taxon>Legeriomycetaceae</taxon>
        <taxon>Smittium</taxon>
    </lineage>
</organism>
<dbReference type="EMBL" id="LSSN01000131">
    <property type="protein sequence ID" value="OMJ25669.1"/>
    <property type="molecule type" value="Genomic_DNA"/>
</dbReference>
<feature type="compositionally biased region" description="Polar residues" evidence="1">
    <location>
        <begin position="55"/>
        <end position="65"/>
    </location>
</feature>
<dbReference type="STRING" id="133412.A0A1R1YFJ5"/>
<evidence type="ECO:0000256" key="1">
    <source>
        <dbReference type="SAM" id="MobiDB-lite"/>
    </source>
</evidence>